<dbReference type="OrthoDB" id="23364at2157"/>
<dbReference type="KEGG" id="ast:Asulf_01228"/>
<gene>
    <name evidence="1" type="ORF">Asulf_01228</name>
</gene>
<sequence>MKVYYCDVCRESTMHSLVREKTNLYKCEECGNYVTITPEKEIVVNAIISSEGESERGKVRLKEGENVEKGDELVVEVEEGFKIGEVTSIELEDGKRIDLSPSDKIKTVWLRDIGEVGVKFSLHKRAITTPVTLYMPGETEIRVGEDIDIENKRFRITKIKTRDGRLYGREGDTVMAKDVKRVYAMFQSKIKK</sequence>
<accession>N0BC79</accession>
<dbReference type="EMBL" id="CP005290">
    <property type="protein sequence ID" value="AGK61224.1"/>
    <property type="molecule type" value="Genomic_DNA"/>
</dbReference>
<dbReference type="GeneID" id="15392869"/>
<dbReference type="PIRSF" id="PIRSF015877">
    <property type="entry name" value="UCP015877"/>
    <property type="match status" value="1"/>
</dbReference>
<dbReference type="AlphaFoldDB" id="N0BC79"/>
<organism evidence="1 2">
    <name type="scientific">Archaeoglobus sulfaticallidus PM70-1</name>
    <dbReference type="NCBI Taxonomy" id="387631"/>
    <lineage>
        <taxon>Archaea</taxon>
        <taxon>Methanobacteriati</taxon>
        <taxon>Methanobacteriota</taxon>
        <taxon>Archaeoglobi</taxon>
        <taxon>Archaeoglobales</taxon>
        <taxon>Archaeoglobaceae</taxon>
        <taxon>Archaeoglobus</taxon>
    </lineage>
</organism>
<dbReference type="InterPro" id="IPR012041">
    <property type="entry name" value="Znf_CPxCG-like"/>
</dbReference>
<evidence type="ECO:0000313" key="2">
    <source>
        <dbReference type="Proteomes" id="UP000013307"/>
    </source>
</evidence>
<name>N0BC79_9EURY</name>
<evidence type="ECO:0000313" key="1">
    <source>
        <dbReference type="EMBL" id="AGK61224.1"/>
    </source>
</evidence>
<reference evidence="1 2" key="1">
    <citation type="journal article" date="2013" name="Genome Announc.">
        <title>Complete Genome Sequence of the Thermophilic and Facultatively Chemolithoautotrophic Sulfate Reducer Archaeoglobus sulfaticallidus Strain PM70-1T.</title>
        <authorList>
            <person name="Stokke R."/>
            <person name="Hocking W.P."/>
            <person name="Steinsbu B.O."/>
            <person name="Steen I.H."/>
        </authorList>
    </citation>
    <scope>NUCLEOTIDE SEQUENCE [LARGE SCALE GENOMIC DNA]</scope>
    <source>
        <strain evidence="1">PM70-1</strain>
    </source>
</reference>
<dbReference type="PANTHER" id="PTHR42195:SF1">
    <property type="entry name" value="ZINC FINGER PROTEIN"/>
    <property type="match status" value="1"/>
</dbReference>
<protein>
    <submittedName>
        <fullName evidence="1">Putative archaeal Zn-finger protein</fullName>
    </submittedName>
</protein>
<dbReference type="PANTHER" id="PTHR42195">
    <property type="entry name" value="UCP015877 FAMILY PROTEIN"/>
    <property type="match status" value="1"/>
</dbReference>
<dbReference type="RefSeq" id="WP_015590822.1">
    <property type="nucleotide sequence ID" value="NC_021169.1"/>
</dbReference>
<keyword evidence="2" id="KW-1185">Reference proteome</keyword>
<dbReference type="Pfam" id="PF19769">
    <property type="entry name" value="CPxCG_zf"/>
    <property type="match status" value="1"/>
</dbReference>
<dbReference type="Proteomes" id="UP000013307">
    <property type="component" value="Chromosome"/>
</dbReference>
<proteinExistence type="predicted"/>
<dbReference type="HOGENOM" id="CLU_110112_0_0_2"/>
<dbReference type="STRING" id="387631.Asulf_01228"/>
<dbReference type="eggNOG" id="arCOG02680">
    <property type="taxonomic scope" value="Archaea"/>
</dbReference>